<feature type="transmembrane region" description="Helical" evidence="1">
    <location>
        <begin position="72"/>
        <end position="87"/>
    </location>
</feature>
<protein>
    <recommendedName>
        <fullName evidence="4">Rod shape-determining protein MreD</fullName>
    </recommendedName>
</protein>
<keyword evidence="1" id="KW-0812">Transmembrane</keyword>
<evidence type="ECO:0000256" key="1">
    <source>
        <dbReference type="SAM" id="Phobius"/>
    </source>
</evidence>
<dbReference type="EMBL" id="JSAN01000073">
    <property type="protein sequence ID" value="KIC71782.1"/>
    <property type="molecule type" value="Genomic_DNA"/>
</dbReference>
<dbReference type="PATRIC" id="fig|362787.3.peg.1235"/>
<evidence type="ECO:0000313" key="2">
    <source>
        <dbReference type="EMBL" id="KIC71782.1"/>
    </source>
</evidence>
<evidence type="ECO:0008006" key="4">
    <source>
        <dbReference type="Google" id="ProtNLM"/>
    </source>
</evidence>
<accession>A0A0C1JX01</accession>
<keyword evidence="1" id="KW-0472">Membrane</keyword>
<dbReference type="Proteomes" id="UP000031465">
    <property type="component" value="Unassembled WGS sequence"/>
</dbReference>
<name>A0A0C1JX01_9BACT</name>
<comment type="caution">
    <text evidence="2">The sequence shown here is derived from an EMBL/GenBank/DDBJ whole genome shotgun (WGS) entry which is preliminary data.</text>
</comment>
<gene>
    <name evidence="2" type="ORF">DB44_DA00360</name>
</gene>
<dbReference type="AlphaFoldDB" id="A0A0C1JX01"/>
<proteinExistence type="predicted"/>
<reference evidence="2 3" key="1">
    <citation type="journal article" date="2014" name="Mol. Biol. Evol.">
        <title>Massive expansion of Ubiquitination-related gene families within the Chlamydiae.</title>
        <authorList>
            <person name="Domman D."/>
            <person name="Collingro A."/>
            <person name="Lagkouvardos I."/>
            <person name="Gehre L."/>
            <person name="Weinmaier T."/>
            <person name="Rattei T."/>
            <person name="Subtil A."/>
            <person name="Horn M."/>
        </authorList>
    </citation>
    <scope>NUCLEOTIDE SEQUENCE [LARGE SCALE GENOMIC DNA]</scope>
    <source>
        <strain evidence="2 3">EI2</strain>
    </source>
</reference>
<feature type="transmembrane region" description="Helical" evidence="1">
    <location>
        <begin position="99"/>
        <end position="125"/>
    </location>
</feature>
<keyword evidence="1" id="KW-1133">Transmembrane helix</keyword>
<feature type="transmembrane region" description="Helical" evidence="1">
    <location>
        <begin position="137"/>
        <end position="158"/>
    </location>
</feature>
<evidence type="ECO:0000313" key="3">
    <source>
        <dbReference type="Proteomes" id="UP000031465"/>
    </source>
</evidence>
<organism evidence="2 3">
    <name type="scientific">Candidatus Protochlamydia amoebophila</name>
    <dbReference type="NCBI Taxonomy" id="362787"/>
    <lineage>
        <taxon>Bacteria</taxon>
        <taxon>Pseudomonadati</taxon>
        <taxon>Chlamydiota</taxon>
        <taxon>Chlamydiia</taxon>
        <taxon>Parachlamydiales</taxon>
        <taxon>Parachlamydiaceae</taxon>
        <taxon>Candidatus Protochlamydia</taxon>
    </lineage>
</organism>
<feature type="transmembrane region" description="Helical" evidence="1">
    <location>
        <begin position="20"/>
        <end position="43"/>
    </location>
</feature>
<sequence>MKIIMGRLSLLFFYTLSLTLILPILLPHLPLLYFAPFLVIAIYKREKIDCLWLAFLCGLFVDLLSFQMRLGFYALNYVLTIELLYYFKRHFFEDGLYTVSILTSLFSILFVVIHVTLFFMFGHGLKLTGAWVKNDLIWMPICDGIYALLVFSLPSLFLPKRQVFRRNKVILQRENK</sequence>
<feature type="transmembrane region" description="Helical" evidence="1">
    <location>
        <begin position="50"/>
        <end position="66"/>
    </location>
</feature>